<feature type="transmembrane region" description="Helical" evidence="13">
    <location>
        <begin position="69"/>
        <end position="90"/>
    </location>
</feature>
<evidence type="ECO:0000256" key="1">
    <source>
        <dbReference type="ARBA" id="ARBA00004448"/>
    </source>
</evidence>
<name>A0A401TCP4_CHIPU</name>
<evidence type="ECO:0000256" key="13">
    <source>
        <dbReference type="SAM" id="Phobius"/>
    </source>
</evidence>
<protein>
    <recommendedName>
        <fullName evidence="10">Solute carrier family 25 member 34</fullName>
    </recommendedName>
</protein>
<dbReference type="Gene3D" id="1.50.40.10">
    <property type="entry name" value="Mitochondrial carrier domain"/>
    <property type="match status" value="1"/>
</dbReference>
<evidence type="ECO:0000256" key="8">
    <source>
        <dbReference type="ARBA" id="ARBA00023128"/>
    </source>
</evidence>
<keyword evidence="6" id="KW-0999">Mitochondrion inner membrane</keyword>
<evidence type="ECO:0000256" key="2">
    <source>
        <dbReference type="ARBA" id="ARBA00006375"/>
    </source>
</evidence>
<gene>
    <name evidence="14" type="ORF">chiPu_0024131</name>
</gene>
<keyword evidence="15" id="KW-1185">Reference proteome</keyword>
<evidence type="ECO:0000256" key="6">
    <source>
        <dbReference type="ARBA" id="ARBA00022792"/>
    </source>
</evidence>
<dbReference type="Proteomes" id="UP000287033">
    <property type="component" value="Unassembled WGS sequence"/>
</dbReference>
<evidence type="ECO:0000313" key="15">
    <source>
        <dbReference type="Proteomes" id="UP000287033"/>
    </source>
</evidence>
<dbReference type="InterPro" id="IPR051508">
    <property type="entry name" value="Mito_Carrier_Antiporter"/>
</dbReference>
<evidence type="ECO:0000256" key="11">
    <source>
        <dbReference type="PROSITE-ProRule" id="PRU00282"/>
    </source>
</evidence>
<keyword evidence="7 13" id="KW-1133">Transmembrane helix</keyword>
<keyword evidence="5" id="KW-0677">Repeat</keyword>
<keyword evidence="3 12" id="KW-0813">Transport</keyword>
<dbReference type="GO" id="GO:0005743">
    <property type="term" value="C:mitochondrial inner membrane"/>
    <property type="evidence" value="ECO:0007669"/>
    <property type="project" value="UniProtKB-SubCell"/>
</dbReference>
<dbReference type="AlphaFoldDB" id="A0A401TCP4"/>
<reference evidence="14 15" key="1">
    <citation type="journal article" date="2018" name="Nat. Ecol. Evol.">
        <title>Shark genomes provide insights into elasmobranch evolution and the origin of vertebrates.</title>
        <authorList>
            <person name="Hara Y"/>
            <person name="Yamaguchi K"/>
            <person name="Onimaru K"/>
            <person name="Kadota M"/>
            <person name="Koyanagi M"/>
            <person name="Keeley SD"/>
            <person name="Tatsumi K"/>
            <person name="Tanaka K"/>
            <person name="Motone F"/>
            <person name="Kageyama Y"/>
            <person name="Nozu R"/>
            <person name="Adachi N"/>
            <person name="Nishimura O"/>
            <person name="Nakagawa R"/>
            <person name="Tanegashima C"/>
            <person name="Kiyatake I"/>
            <person name="Matsumoto R"/>
            <person name="Murakumo K"/>
            <person name="Nishida K"/>
            <person name="Terakita A"/>
            <person name="Kuratani S"/>
            <person name="Sato K"/>
            <person name="Hyodo S Kuraku.S."/>
        </authorList>
    </citation>
    <scope>NUCLEOTIDE SEQUENCE [LARGE SCALE GENOMIC DNA]</scope>
</reference>
<evidence type="ECO:0000256" key="12">
    <source>
        <dbReference type="RuleBase" id="RU000488"/>
    </source>
</evidence>
<keyword evidence="8" id="KW-0496">Mitochondrion</keyword>
<feature type="non-terminal residue" evidence="14">
    <location>
        <position position="107"/>
    </location>
</feature>
<dbReference type="SUPFAM" id="SSF103506">
    <property type="entry name" value="Mitochondrial carrier"/>
    <property type="match status" value="1"/>
</dbReference>
<comment type="caution">
    <text evidence="14">The sequence shown here is derived from an EMBL/GenBank/DDBJ whole genome shotgun (WGS) entry which is preliminary data.</text>
</comment>
<evidence type="ECO:0000256" key="3">
    <source>
        <dbReference type="ARBA" id="ARBA00022448"/>
    </source>
</evidence>
<dbReference type="STRING" id="137246.A0A401TCP4"/>
<comment type="similarity">
    <text evidence="2 12">Belongs to the mitochondrial carrier (TC 2.A.29) family.</text>
</comment>
<dbReference type="EMBL" id="BEZZ01033268">
    <property type="protein sequence ID" value="GCC40365.1"/>
    <property type="molecule type" value="Genomic_DNA"/>
</dbReference>
<dbReference type="OMA" id="XGPHTIL"/>
<dbReference type="PANTHER" id="PTHR45928:SF3">
    <property type="entry name" value="SOLUTE CARRIER FAMILY 25 MEMBER 34"/>
    <property type="match status" value="1"/>
</dbReference>
<dbReference type="InterPro" id="IPR018108">
    <property type="entry name" value="MCP_transmembrane"/>
</dbReference>
<keyword evidence="4 11" id="KW-0812">Transmembrane</keyword>
<evidence type="ECO:0000256" key="4">
    <source>
        <dbReference type="ARBA" id="ARBA00022692"/>
    </source>
</evidence>
<dbReference type="OrthoDB" id="6703404at2759"/>
<evidence type="ECO:0000313" key="14">
    <source>
        <dbReference type="EMBL" id="GCC40365.1"/>
    </source>
</evidence>
<accession>A0A401TCP4</accession>
<organism evidence="14 15">
    <name type="scientific">Chiloscyllium punctatum</name>
    <name type="common">Brownbanded bambooshark</name>
    <name type="synonym">Hemiscyllium punctatum</name>
    <dbReference type="NCBI Taxonomy" id="137246"/>
    <lineage>
        <taxon>Eukaryota</taxon>
        <taxon>Metazoa</taxon>
        <taxon>Chordata</taxon>
        <taxon>Craniata</taxon>
        <taxon>Vertebrata</taxon>
        <taxon>Chondrichthyes</taxon>
        <taxon>Elasmobranchii</taxon>
        <taxon>Galeomorphii</taxon>
        <taxon>Galeoidea</taxon>
        <taxon>Orectolobiformes</taxon>
        <taxon>Hemiscylliidae</taxon>
        <taxon>Chiloscyllium</taxon>
    </lineage>
</organism>
<dbReference type="Pfam" id="PF00153">
    <property type="entry name" value="Mito_carr"/>
    <property type="match status" value="1"/>
</dbReference>
<dbReference type="PANTHER" id="PTHR45928">
    <property type="entry name" value="RE38146P"/>
    <property type="match status" value="1"/>
</dbReference>
<feature type="repeat" description="Solcar" evidence="11">
    <location>
        <begin position="1"/>
        <end position="57"/>
    </location>
</feature>
<evidence type="ECO:0000256" key="7">
    <source>
        <dbReference type="ARBA" id="ARBA00022989"/>
    </source>
</evidence>
<dbReference type="PROSITE" id="PS50920">
    <property type="entry name" value="SOLCAR"/>
    <property type="match status" value="1"/>
</dbReference>
<evidence type="ECO:0000256" key="10">
    <source>
        <dbReference type="ARBA" id="ARBA00040911"/>
    </source>
</evidence>
<proteinExistence type="inferred from homology"/>
<evidence type="ECO:0000256" key="9">
    <source>
        <dbReference type="ARBA" id="ARBA00023136"/>
    </source>
</evidence>
<dbReference type="InterPro" id="IPR023395">
    <property type="entry name" value="MCP_dom_sf"/>
</dbReference>
<comment type="subcellular location">
    <subcellularLocation>
        <location evidence="1">Mitochondrion inner membrane</location>
        <topology evidence="1">Multi-pass membrane protein</topology>
    </subcellularLocation>
</comment>
<sequence length="107" mass="11579">MSMTSLCLQSQGVTTAFLTIYRQQGILGLWRGVSAAVPRVMVGSAAQLATFDSAKQLVKDQQWFSNDSWMVGLAGGMMSSVAVVITMTPFDVISTRLYNQPVDEVGK</sequence>
<evidence type="ECO:0000256" key="5">
    <source>
        <dbReference type="ARBA" id="ARBA00022737"/>
    </source>
</evidence>
<keyword evidence="9 11" id="KW-0472">Membrane</keyword>